<evidence type="ECO:0000256" key="1">
    <source>
        <dbReference type="SAM" id="Phobius"/>
    </source>
</evidence>
<dbReference type="RefSeq" id="WP_072862456.1">
    <property type="nucleotide sequence ID" value="NZ_FQUI01000002.1"/>
</dbReference>
<feature type="transmembrane region" description="Helical" evidence="1">
    <location>
        <begin position="58"/>
        <end position="80"/>
    </location>
</feature>
<feature type="transmembrane region" description="Helical" evidence="1">
    <location>
        <begin position="30"/>
        <end position="46"/>
    </location>
</feature>
<evidence type="ECO:0000313" key="3">
    <source>
        <dbReference type="Proteomes" id="UP000184334"/>
    </source>
</evidence>
<dbReference type="Proteomes" id="UP000184334">
    <property type="component" value="Unassembled WGS sequence"/>
</dbReference>
<dbReference type="GO" id="GO:0015661">
    <property type="term" value="F:L-lysine efflux transmembrane transporter activity"/>
    <property type="evidence" value="ECO:0007669"/>
    <property type="project" value="InterPro"/>
</dbReference>
<evidence type="ECO:0000313" key="2">
    <source>
        <dbReference type="EMBL" id="SHE31166.1"/>
    </source>
</evidence>
<sequence>MLWIILISFLTGLILGMKGKFIFIKKFKPVTIITVLLLFFMGFEIGSDQNLISKLPEIGYLALLIAIFSILGSVILTTLYEKMFIRSDKK</sequence>
<dbReference type="EMBL" id="FQUI01000002">
    <property type="protein sequence ID" value="SHE31166.1"/>
    <property type="molecule type" value="Genomic_DNA"/>
</dbReference>
<dbReference type="OrthoDB" id="49269at2"/>
<keyword evidence="1" id="KW-0472">Membrane</keyword>
<dbReference type="Pfam" id="PF03956">
    <property type="entry name" value="Lys_export"/>
    <property type="match status" value="1"/>
</dbReference>
<keyword evidence="3" id="KW-1185">Reference proteome</keyword>
<protein>
    <recommendedName>
        <fullName evidence="4">DUF340 domain-containing protein</fullName>
    </recommendedName>
</protein>
<reference evidence="2" key="1">
    <citation type="submission" date="2016-11" db="EMBL/GenBank/DDBJ databases">
        <authorList>
            <person name="Varghese N."/>
            <person name="Submissions S."/>
        </authorList>
    </citation>
    <scope>NUCLEOTIDE SEQUENCE [LARGE SCALE GENOMIC DNA]</scope>
    <source>
        <strain evidence="2">DSM 16785</strain>
    </source>
</reference>
<dbReference type="AlphaFoldDB" id="A0A1M4SG49"/>
<name>A0A1M4SG49_MARH1</name>
<evidence type="ECO:0008006" key="4">
    <source>
        <dbReference type="Google" id="ProtNLM"/>
    </source>
</evidence>
<keyword evidence="1" id="KW-1133">Transmembrane helix</keyword>
<dbReference type="InterPro" id="IPR005642">
    <property type="entry name" value="LysO"/>
</dbReference>
<dbReference type="STRING" id="1122195.SAMN02745164_00174"/>
<proteinExistence type="predicted"/>
<gene>
    <name evidence="2" type="ORF">SAMN02745164_00174</name>
</gene>
<comment type="caution">
    <text evidence="2">The sequence shown here is derived from an EMBL/GenBank/DDBJ whole genome shotgun (WGS) entry which is preliminary data.</text>
</comment>
<keyword evidence="1" id="KW-0812">Transmembrane</keyword>
<organism evidence="2 3">
    <name type="scientific">Marinitoga hydrogenitolerans (strain DSM 16785 / JCM 12826 / AT1271)</name>
    <dbReference type="NCBI Taxonomy" id="1122195"/>
    <lineage>
        <taxon>Bacteria</taxon>
        <taxon>Thermotogati</taxon>
        <taxon>Thermotogota</taxon>
        <taxon>Thermotogae</taxon>
        <taxon>Petrotogales</taxon>
        <taxon>Petrotogaceae</taxon>
        <taxon>Marinitoga</taxon>
    </lineage>
</organism>
<accession>A0A1M4SG49</accession>